<evidence type="ECO:0000256" key="1">
    <source>
        <dbReference type="SAM" id="MobiDB-lite"/>
    </source>
</evidence>
<sequence>MTTIFSQIDAIVMGYVHALQVRICCLGQNYFPNDSDSAAKNPEESEGAIRQQNLFPSPLDLRHIKRRLR</sequence>
<feature type="region of interest" description="Disordered" evidence="1">
    <location>
        <begin position="35"/>
        <end position="54"/>
    </location>
</feature>
<dbReference type="AlphaFoldDB" id="A0AAV4VUG9"/>
<accession>A0AAV4VUG9</accession>
<organism evidence="2 3">
    <name type="scientific">Caerostris extrusa</name>
    <name type="common">Bark spider</name>
    <name type="synonym">Caerostris bankana</name>
    <dbReference type="NCBI Taxonomy" id="172846"/>
    <lineage>
        <taxon>Eukaryota</taxon>
        <taxon>Metazoa</taxon>
        <taxon>Ecdysozoa</taxon>
        <taxon>Arthropoda</taxon>
        <taxon>Chelicerata</taxon>
        <taxon>Arachnida</taxon>
        <taxon>Araneae</taxon>
        <taxon>Araneomorphae</taxon>
        <taxon>Entelegynae</taxon>
        <taxon>Araneoidea</taxon>
        <taxon>Araneidae</taxon>
        <taxon>Caerostris</taxon>
    </lineage>
</organism>
<protein>
    <submittedName>
        <fullName evidence="2">Uncharacterized protein</fullName>
    </submittedName>
</protein>
<proteinExistence type="predicted"/>
<dbReference type="Proteomes" id="UP001054945">
    <property type="component" value="Unassembled WGS sequence"/>
</dbReference>
<gene>
    <name evidence="2" type="ORF">CEXT_577321</name>
</gene>
<comment type="caution">
    <text evidence="2">The sequence shown here is derived from an EMBL/GenBank/DDBJ whole genome shotgun (WGS) entry which is preliminary data.</text>
</comment>
<evidence type="ECO:0000313" key="2">
    <source>
        <dbReference type="EMBL" id="GIY73249.1"/>
    </source>
</evidence>
<dbReference type="EMBL" id="BPLR01015051">
    <property type="protein sequence ID" value="GIY73249.1"/>
    <property type="molecule type" value="Genomic_DNA"/>
</dbReference>
<keyword evidence="3" id="KW-1185">Reference proteome</keyword>
<evidence type="ECO:0000313" key="3">
    <source>
        <dbReference type="Proteomes" id="UP001054945"/>
    </source>
</evidence>
<name>A0AAV4VUG9_CAEEX</name>
<reference evidence="2 3" key="1">
    <citation type="submission" date="2021-06" db="EMBL/GenBank/DDBJ databases">
        <title>Caerostris extrusa draft genome.</title>
        <authorList>
            <person name="Kono N."/>
            <person name="Arakawa K."/>
        </authorList>
    </citation>
    <scope>NUCLEOTIDE SEQUENCE [LARGE SCALE GENOMIC DNA]</scope>
</reference>